<dbReference type="Gene3D" id="2.60.40.10">
    <property type="entry name" value="Immunoglobulins"/>
    <property type="match status" value="1"/>
</dbReference>
<dbReference type="InterPro" id="IPR000601">
    <property type="entry name" value="PKD_dom"/>
</dbReference>
<gene>
    <name evidence="2" type="ORF">O9Z63_05355</name>
</gene>
<evidence type="ECO:0000313" key="3">
    <source>
        <dbReference type="Proteomes" id="UP001211872"/>
    </source>
</evidence>
<dbReference type="Pfam" id="PF18911">
    <property type="entry name" value="PKD_4"/>
    <property type="match status" value="1"/>
</dbReference>
<organism evidence="2 3">
    <name type="scientific">Hymenobacter yonginensis</name>
    <dbReference type="NCBI Taxonomy" id="748197"/>
    <lineage>
        <taxon>Bacteria</taxon>
        <taxon>Pseudomonadati</taxon>
        <taxon>Bacteroidota</taxon>
        <taxon>Cytophagia</taxon>
        <taxon>Cytophagales</taxon>
        <taxon>Hymenobacteraceae</taxon>
        <taxon>Hymenobacter</taxon>
    </lineage>
</organism>
<dbReference type="InterPro" id="IPR022409">
    <property type="entry name" value="PKD/Chitinase_dom"/>
</dbReference>
<proteinExistence type="predicted"/>
<evidence type="ECO:0000259" key="1">
    <source>
        <dbReference type="PROSITE" id="PS50093"/>
    </source>
</evidence>
<dbReference type="SUPFAM" id="SSF49299">
    <property type="entry name" value="PKD domain"/>
    <property type="match status" value="1"/>
</dbReference>
<evidence type="ECO:0000313" key="2">
    <source>
        <dbReference type="EMBL" id="WBO85673.1"/>
    </source>
</evidence>
<accession>A0ABY7PS26</accession>
<dbReference type="InterPro" id="IPR015943">
    <property type="entry name" value="WD40/YVTN_repeat-like_dom_sf"/>
</dbReference>
<name>A0ABY7PS26_9BACT</name>
<sequence length="556" mass="59878">MLSDEEGNLQCYSDGERVYNRQEQLMGVVLPRGSRASSMQAALLLRAPGDANRCYLFTIDQAENSLQGGLRYSVIDLRLNNGLGGLTSTLDQAVPTPATTQLLAEKLTAVRHANGRDYWVLVHGWNDDAFYAYLLSPAGLASAPVMSRAGRPHIDPNGATNFQSALGYLRVSPNGLRIAAAISGLGVDCGAFNPATGRVSNVAALPVIPFLGYSGLEFSPDNSKLYVTDEFGSLRQIDLATQIVTEFATTNPKALALGPDQKIYLGVPRDALGIIHEPNLPGLACRFQKQGLDVAPGFTRLGLPNFPNAFAASLRIVARRQVCVGARVEFQARLSSGEAVASAIWTFGNPAAGPANSAVGLEVQHTYPQPGTYQVELSARTAAGIEYMATETIEVQVPPSVRISPPDPILCTDPLSARPLVLSVPEVPGATYRWQNGSTASSITVNAAGRYRVQVTTSGGCISQDSILVQERACQVKIPNIITPNQDGRNETFVLKGLVASEWRCCIFNRWGRLIYKSEAYRDDWSAAGQADGIYYYYLTSTRTGQVVKGTVEVMR</sequence>
<keyword evidence="3" id="KW-1185">Reference proteome</keyword>
<dbReference type="Pfam" id="PF13585">
    <property type="entry name" value="CHU_C"/>
    <property type="match status" value="1"/>
</dbReference>
<dbReference type="Gene3D" id="2.130.10.10">
    <property type="entry name" value="YVTN repeat-like/Quinoprotein amine dehydrogenase"/>
    <property type="match status" value="1"/>
</dbReference>
<dbReference type="InterPro" id="IPR035986">
    <property type="entry name" value="PKD_dom_sf"/>
</dbReference>
<feature type="domain" description="PKD" evidence="1">
    <location>
        <begin position="311"/>
        <end position="402"/>
    </location>
</feature>
<dbReference type="RefSeq" id="WP_270128299.1">
    <property type="nucleotide sequence ID" value="NZ_CP115396.1"/>
</dbReference>
<dbReference type="Proteomes" id="UP001211872">
    <property type="component" value="Chromosome"/>
</dbReference>
<dbReference type="SUPFAM" id="SSF75011">
    <property type="entry name" value="3-carboxy-cis,cis-mucoante lactonizing enzyme"/>
    <property type="match status" value="1"/>
</dbReference>
<dbReference type="CDD" id="cd00146">
    <property type="entry name" value="PKD"/>
    <property type="match status" value="1"/>
</dbReference>
<dbReference type="EMBL" id="CP115396">
    <property type="protein sequence ID" value="WBO85673.1"/>
    <property type="molecule type" value="Genomic_DNA"/>
</dbReference>
<protein>
    <submittedName>
        <fullName evidence="2">Gliding motility-associated C-terminal domain-containing protein</fullName>
    </submittedName>
</protein>
<dbReference type="PROSITE" id="PS50093">
    <property type="entry name" value="PKD"/>
    <property type="match status" value="1"/>
</dbReference>
<dbReference type="InterPro" id="IPR013783">
    <property type="entry name" value="Ig-like_fold"/>
</dbReference>
<dbReference type="SMART" id="SM00089">
    <property type="entry name" value="PKD"/>
    <property type="match status" value="1"/>
</dbReference>
<reference evidence="2 3" key="1">
    <citation type="journal article" date="2011" name="Int. J. Syst. Evol. Microbiol.">
        <title>Hymenobacter yonginensis sp. nov., isolated from a mesotrophic artificial lake.</title>
        <authorList>
            <person name="Joung Y."/>
            <person name="Cho S.H."/>
            <person name="Kim H."/>
            <person name="Kim S.B."/>
            <person name="Joh K."/>
        </authorList>
    </citation>
    <scope>NUCLEOTIDE SEQUENCE [LARGE SCALE GENOMIC DNA]</scope>
    <source>
        <strain evidence="2 3">KCTC 22745</strain>
    </source>
</reference>